<evidence type="ECO:0000256" key="1">
    <source>
        <dbReference type="ARBA" id="ARBA00022723"/>
    </source>
</evidence>
<dbReference type="Gene3D" id="3.30.1120.10">
    <property type="match status" value="1"/>
</dbReference>
<evidence type="ECO:0000256" key="2">
    <source>
        <dbReference type="ARBA" id="ARBA00022837"/>
    </source>
</evidence>
<dbReference type="InterPro" id="IPR047115">
    <property type="entry name" value="ARSB"/>
</dbReference>
<accession>A0AAV4IHB6</accession>
<dbReference type="SUPFAM" id="SSF53649">
    <property type="entry name" value="Alkaline phosphatase-like"/>
    <property type="match status" value="1"/>
</dbReference>
<evidence type="ECO:0000256" key="3">
    <source>
        <dbReference type="ARBA" id="ARBA00023180"/>
    </source>
</evidence>
<evidence type="ECO:0000313" key="4">
    <source>
        <dbReference type="EMBL" id="GFS09674.1"/>
    </source>
</evidence>
<proteinExistence type="predicted"/>
<evidence type="ECO:0000313" key="5">
    <source>
        <dbReference type="Proteomes" id="UP000762676"/>
    </source>
</evidence>
<keyword evidence="2" id="KW-0106">Calcium</keyword>
<dbReference type="GO" id="GO:0046872">
    <property type="term" value="F:metal ion binding"/>
    <property type="evidence" value="ECO:0007669"/>
    <property type="project" value="UniProtKB-KW"/>
</dbReference>
<organism evidence="4 5">
    <name type="scientific">Elysia marginata</name>
    <dbReference type="NCBI Taxonomy" id="1093978"/>
    <lineage>
        <taxon>Eukaryota</taxon>
        <taxon>Metazoa</taxon>
        <taxon>Spiralia</taxon>
        <taxon>Lophotrochozoa</taxon>
        <taxon>Mollusca</taxon>
        <taxon>Gastropoda</taxon>
        <taxon>Heterobranchia</taxon>
        <taxon>Euthyneura</taxon>
        <taxon>Panpulmonata</taxon>
        <taxon>Sacoglossa</taxon>
        <taxon>Placobranchoidea</taxon>
        <taxon>Plakobranchidae</taxon>
        <taxon>Elysia</taxon>
    </lineage>
</organism>
<keyword evidence="1" id="KW-0479">Metal-binding</keyword>
<keyword evidence="3" id="KW-0325">Glycoprotein</keyword>
<dbReference type="EMBL" id="BMAT01002591">
    <property type="protein sequence ID" value="GFS09674.1"/>
    <property type="molecule type" value="Genomic_DNA"/>
</dbReference>
<comment type="caution">
    <text evidence="4">The sequence shown here is derived from an EMBL/GenBank/DDBJ whole genome shotgun (WGS) entry which is preliminary data.</text>
</comment>
<gene>
    <name evidence="4" type="ORF">ElyMa_001304100</name>
</gene>
<sequence length="205" mass="23215">MAKAAFSSQTHTAGPRWPQSTETLIINRLTRLDQLTQWNTLVLFHAVDWFPTFLEIAGAPSGIDGISRWRFLREGGSSARTEFVYNIEPNSKGAIRVGDFKFIVGRPGQYNDWYPAPGKYHIPRSQFRGGKHDKVKLEKVPHMLFNITEDPREERNVAGDFPDVVKELSARFAAWNVTKVKPHSARRVAQSDPSLYGGLWSSGWC</sequence>
<keyword evidence="5" id="KW-1185">Reference proteome</keyword>
<dbReference type="Proteomes" id="UP000762676">
    <property type="component" value="Unassembled WGS sequence"/>
</dbReference>
<protein>
    <submittedName>
        <fullName evidence="4">Arylsulfatase B-like</fullName>
    </submittedName>
</protein>
<dbReference type="PANTHER" id="PTHR10342:SF273">
    <property type="entry name" value="RE14504P"/>
    <property type="match status" value="1"/>
</dbReference>
<name>A0AAV4IHB6_9GAST</name>
<dbReference type="AlphaFoldDB" id="A0AAV4IHB6"/>
<dbReference type="GO" id="GO:0008484">
    <property type="term" value="F:sulfuric ester hydrolase activity"/>
    <property type="evidence" value="ECO:0007669"/>
    <property type="project" value="InterPro"/>
</dbReference>
<dbReference type="PANTHER" id="PTHR10342">
    <property type="entry name" value="ARYLSULFATASE"/>
    <property type="match status" value="1"/>
</dbReference>
<dbReference type="InterPro" id="IPR017850">
    <property type="entry name" value="Alkaline_phosphatase_core_sf"/>
</dbReference>
<dbReference type="Gene3D" id="3.40.720.10">
    <property type="entry name" value="Alkaline Phosphatase, subunit A"/>
    <property type="match status" value="1"/>
</dbReference>
<reference evidence="4 5" key="1">
    <citation type="journal article" date="2021" name="Elife">
        <title>Chloroplast acquisition without the gene transfer in kleptoplastic sea slugs, Plakobranchus ocellatus.</title>
        <authorList>
            <person name="Maeda T."/>
            <person name="Takahashi S."/>
            <person name="Yoshida T."/>
            <person name="Shimamura S."/>
            <person name="Takaki Y."/>
            <person name="Nagai Y."/>
            <person name="Toyoda A."/>
            <person name="Suzuki Y."/>
            <person name="Arimoto A."/>
            <person name="Ishii H."/>
            <person name="Satoh N."/>
            <person name="Nishiyama T."/>
            <person name="Hasebe M."/>
            <person name="Maruyama T."/>
            <person name="Minagawa J."/>
            <person name="Obokata J."/>
            <person name="Shigenobu S."/>
        </authorList>
    </citation>
    <scope>NUCLEOTIDE SEQUENCE [LARGE SCALE GENOMIC DNA]</scope>
</reference>